<dbReference type="AlphaFoldDB" id="A0AA39GNP7"/>
<dbReference type="InterPro" id="IPR011009">
    <property type="entry name" value="Kinase-like_dom_sf"/>
</dbReference>
<dbReference type="InterPro" id="IPR000719">
    <property type="entry name" value="Prot_kinase_dom"/>
</dbReference>
<accession>A0AA39GNP7</accession>
<dbReference type="SUPFAM" id="SSF56112">
    <property type="entry name" value="Protein kinase-like (PK-like)"/>
    <property type="match status" value="1"/>
</dbReference>
<dbReference type="GO" id="GO:0005524">
    <property type="term" value="F:ATP binding"/>
    <property type="evidence" value="ECO:0007669"/>
    <property type="project" value="InterPro"/>
</dbReference>
<reference evidence="2" key="1">
    <citation type="submission" date="2022-10" db="EMBL/GenBank/DDBJ databases">
        <title>Determination and structural analysis of whole genome sequence of Sarocladium strictum F4-1.</title>
        <authorList>
            <person name="Hu L."/>
            <person name="Jiang Y."/>
        </authorList>
    </citation>
    <scope>NUCLEOTIDE SEQUENCE</scope>
    <source>
        <strain evidence="2">F4-1</strain>
    </source>
</reference>
<evidence type="ECO:0000313" key="2">
    <source>
        <dbReference type="EMBL" id="KAK0390745.1"/>
    </source>
</evidence>
<keyword evidence="3" id="KW-1185">Reference proteome</keyword>
<feature type="domain" description="Protein kinase" evidence="1">
    <location>
        <begin position="5"/>
        <end position="251"/>
    </location>
</feature>
<dbReference type="Gene3D" id="1.10.510.10">
    <property type="entry name" value="Transferase(Phosphotransferase) domain 1"/>
    <property type="match status" value="1"/>
</dbReference>
<organism evidence="2 3">
    <name type="scientific">Sarocladium strictum</name>
    <name type="common">Black bundle disease fungus</name>
    <name type="synonym">Acremonium strictum</name>
    <dbReference type="NCBI Taxonomy" id="5046"/>
    <lineage>
        <taxon>Eukaryota</taxon>
        <taxon>Fungi</taxon>
        <taxon>Dikarya</taxon>
        <taxon>Ascomycota</taxon>
        <taxon>Pezizomycotina</taxon>
        <taxon>Sordariomycetes</taxon>
        <taxon>Hypocreomycetidae</taxon>
        <taxon>Hypocreales</taxon>
        <taxon>Sarocladiaceae</taxon>
        <taxon>Sarocladium</taxon>
    </lineage>
</organism>
<dbReference type="EMBL" id="JAPDFR010000001">
    <property type="protein sequence ID" value="KAK0390745.1"/>
    <property type="molecule type" value="Genomic_DNA"/>
</dbReference>
<evidence type="ECO:0000259" key="1">
    <source>
        <dbReference type="PROSITE" id="PS50011"/>
    </source>
</evidence>
<gene>
    <name evidence="2" type="ORF">NLU13_0248</name>
</gene>
<dbReference type="GO" id="GO:0004672">
    <property type="term" value="F:protein kinase activity"/>
    <property type="evidence" value="ECO:0007669"/>
    <property type="project" value="InterPro"/>
</dbReference>
<dbReference type="Proteomes" id="UP001175261">
    <property type="component" value="Unassembled WGS sequence"/>
</dbReference>
<comment type="caution">
    <text evidence="2">The sequence shown here is derived from an EMBL/GenBank/DDBJ whole genome shotgun (WGS) entry which is preliminary data.</text>
</comment>
<dbReference type="Pfam" id="PF00069">
    <property type="entry name" value="Pkinase"/>
    <property type="match status" value="1"/>
</dbReference>
<evidence type="ECO:0000313" key="3">
    <source>
        <dbReference type="Proteomes" id="UP001175261"/>
    </source>
</evidence>
<protein>
    <recommendedName>
        <fullName evidence="1">Protein kinase domain-containing protein</fullName>
    </recommendedName>
</protein>
<proteinExistence type="predicted"/>
<sequence length="251" mass="28935">MDMEIVDGHEVGRKSFGRSYFDHTKFICQRRGVEDDYYYGIGKCRFADATPELIKSLRLIKIPNDLIFPPYEEGLTIAPNPLPHNVYIKSPRLIDFGDSEASSNVGRHLLHEAKMCELLRNHPHPNIAQYHGCIVRDGVIKGLVFQRYPLNLKKRAAENIPINIDHCFKFIKKGIKHMHTLNIAHNNIRPENVMMDGDMPIIIDFASTLEFGAKLAGWRCGSQPWIPPEAKQSDEYNDHYAAQQIYHWLRE</sequence>
<name>A0AA39GNP7_SARSR</name>
<dbReference type="PROSITE" id="PS50011">
    <property type="entry name" value="PROTEIN_KINASE_DOM"/>
    <property type="match status" value="1"/>
</dbReference>